<comment type="caution">
    <text evidence="10">The sequence shown here is derived from an EMBL/GenBank/DDBJ whole genome shotgun (WGS) entry which is preliminary data.</text>
</comment>
<dbReference type="Pfam" id="PF01413">
    <property type="entry name" value="C4"/>
    <property type="match status" value="1"/>
</dbReference>
<sequence>MSCCRNFWDNNSTRRSNVVGAFRKSPSTTSNDATISPFRLSSHLRLIVAFFRLPSRLSSSSSSSGRLGKPGDRGEPGVKGLPTPFPGPFGPSGAPGLSGQRGEPGYRGPPGDQGPTGRPGRNGTIGLGDAGHLFALHSQNEKAPECPPFTSPLYNGYSLVTLQGDGDSVTMDLGTPGSCLRKFSLMPYVSCFAEANGHCHANMRNGRSYWLATLEHYMMQPRRVEYIEPNTVWRSGDFFAQAISRNHSRKPHWLSGESKSCI</sequence>
<protein>
    <recommendedName>
        <fullName evidence="9">Collagen IV NC1 domain-containing protein</fullName>
    </recommendedName>
</protein>
<keyword evidence="4" id="KW-0677">Repeat</keyword>
<reference evidence="10" key="1">
    <citation type="submission" date="2018-11" db="EMBL/GenBank/DDBJ databases">
        <authorList>
            <consortium name="Pathogen Informatics"/>
        </authorList>
    </citation>
    <scope>NUCLEOTIDE SEQUENCE</scope>
</reference>
<name>A0A448XHY9_9PLAT</name>
<feature type="region of interest" description="Disordered" evidence="8">
    <location>
        <begin position="57"/>
        <end position="129"/>
    </location>
</feature>
<dbReference type="InterPro" id="IPR036954">
    <property type="entry name" value="Collagen_IV_NC_sf"/>
</dbReference>
<dbReference type="AlphaFoldDB" id="A0A448XHY9"/>
<dbReference type="EMBL" id="CAAALY010253715">
    <property type="protein sequence ID" value="VEL36995.1"/>
    <property type="molecule type" value="Genomic_DNA"/>
</dbReference>
<evidence type="ECO:0000256" key="8">
    <source>
        <dbReference type="SAM" id="MobiDB-lite"/>
    </source>
</evidence>
<gene>
    <name evidence="10" type="ORF">PXEA_LOCUS30435</name>
</gene>
<comment type="subcellular location">
    <subcellularLocation>
        <location evidence="1">Secreted</location>
        <location evidence="1">Extracellular space</location>
        <location evidence="1">Extracellular matrix</location>
        <location evidence="1">Basement membrane</location>
    </subcellularLocation>
</comment>
<proteinExistence type="predicted"/>
<keyword evidence="7" id="KW-1015">Disulfide bond</keyword>
<dbReference type="GO" id="GO:0005581">
    <property type="term" value="C:collagen trimer"/>
    <property type="evidence" value="ECO:0007669"/>
    <property type="project" value="UniProtKB-KW"/>
</dbReference>
<evidence type="ECO:0000313" key="10">
    <source>
        <dbReference type="EMBL" id="VEL36995.1"/>
    </source>
</evidence>
<evidence type="ECO:0000256" key="1">
    <source>
        <dbReference type="ARBA" id="ARBA00004302"/>
    </source>
</evidence>
<evidence type="ECO:0000256" key="5">
    <source>
        <dbReference type="ARBA" id="ARBA00022869"/>
    </source>
</evidence>
<feature type="compositionally biased region" description="Low complexity" evidence="8">
    <location>
        <begin position="57"/>
        <end position="67"/>
    </location>
</feature>
<evidence type="ECO:0000256" key="4">
    <source>
        <dbReference type="ARBA" id="ARBA00022737"/>
    </source>
</evidence>
<dbReference type="Proteomes" id="UP000784294">
    <property type="component" value="Unassembled WGS sequence"/>
</dbReference>
<dbReference type="Gene3D" id="2.170.240.10">
    <property type="entry name" value="Collagen IV, non-collagenous"/>
    <property type="match status" value="1"/>
</dbReference>
<evidence type="ECO:0000259" key="9">
    <source>
        <dbReference type="PROSITE" id="PS51403"/>
    </source>
</evidence>
<evidence type="ECO:0000256" key="3">
    <source>
        <dbReference type="ARBA" id="ARBA00022530"/>
    </source>
</evidence>
<evidence type="ECO:0000256" key="6">
    <source>
        <dbReference type="ARBA" id="ARBA00023119"/>
    </source>
</evidence>
<feature type="domain" description="Collagen IV NC1" evidence="9">
    <location>
        <begin position="131"/>
        <end position="229"/>
    </location>
</feature>
<keyword evidence="2" id="KW-0964">Secreted</keyword>
<dbReference type="SMART" id="SM00111">
    <property type="entry name" value="C4"/>
    <property type="match status" value="1"/>
</dbReference>
<dbReference type="PANTHER" id="PTHR24637">
    <property type="entry name" value="COLLAGEN"/>
    <property type="match status" value="1"/>
</dbReference>
<evidence type="ECO:0000256" key="7">
    <source>
        <dbReference type="ARBA" id="ARBA00023157"/>
    </source>
</evidence>
<dbReference type="OrthoDB" id="10071882at2759"/>
<dbReference type="InterPro" id="IPR016187">
    <property type="entry name" value="CTDL_fold"/>
</dbReference>
<dbReference type="GO" id="GO:0005201">
    <property type="term" value="F:extracellular matrix structural constituent"/>
    <property type="evidence" value="ECO:0007669"/>
    <property type="project" value="InterPro"/>
</dbReference>
<keyword evidence="5" id="KW-0084">Basement membrane</keyword>
<keyword evidence="6" id="KW-0176">Collagen</keyword>
<dbReference type="InterPro" id="IPR001442">
    <property type="entry name" value="Collagen_IV_NC"/>
</dbReference>
<evidence type="ECO:0000313" key="11">
    <source>
        <dbReference type="Proteomes" id="UP000784294"/>
    </source>
</evidence>
<dbReference type="GO" id="GO:0005604">
    <property type="term" value="C:basement membrane"/>
    <property type="evidence" value="ECO:0007669"/>
    <property type="project" value="UniProtKB-SubCell"/>
</dbReference>
<dbReference type="PROSITE" id="PS51403">
    <property type="entry name" value="NC1_IV"/>
    <property type="match status" value="1"/>
</dbReference>
<evidence type="ECO:0000256" key="2">
    <source>
        <dbReference type="ARBA" id="ARBA00022525"/>
    </source>
</evidence>
<keyword evidence="3" id="KW-0272">Extracellular matrix</keyword>
<dbReference type="SUPFAM" id="SSF56436">
    <property type="entry name" value="C-type lectin-like"/>
    <property type="match status" value="1"/>
</dbReference>
<organism evidence="10 11">
    <name type="scientific">Protopolystoma xenopodis</name>
    <dbReference type="NCBI Taxonomy" id="117903"/>
    <lineage>
        <taxon>Eukaryota</taxon>
        <taxon>Metazoa</taxon>
        <taxon>Spiralia</taxon>
        <taxon>Lophotrochozoa</taxon>
        <taxon>Platyhelminthes</taxon>
        <taxon>Monogenea</taxon>
        <taxon>Polyopisthocotylea</taxon>
        <taxon>Polystomatidea</taxon>
        <taxon>Polystomatidae</taxon>
        <taxon>Protopolystoma</taxon>
    </lineage>
</organism>
<dbReference type="Pfam" id="PF01391">
    <property type="entry name" value="Collagen"/>
    <property type="match status" value="1"/>
</dbReference>
<accession>A0A448XHY9</accession>
<keyword evidence="11" id="KW-1185">Reference proteome</keyword>
<dbReference type="InterPro" id="IPR008160">
    <property type="entry name" value="Collagen"/>
</dbReference>